<organism evidence="1 2">
    <name type="scientific">Chengkuizengella axinellae</name>
    <dbReference type="NCBI Taxonomy" id="3064388"/>
    <lineage>
        <taxon>Bacteria</taxon>
        <taxon>Bacillati</taxon>
        <taxon>Bacillota</taxon>
        <taxon>Bacilli</taxon>
        <taxon>Bacillales</taxon>
        <taxon>Paenibacillaceae</taxon>
        <taxon>Chengkuizengella</taxon>
    </lineage>
</organism>
<keyword evidence="2" id="KW-1185">Reference proteome</keyword>
<dbReference type="Proteomes" id="UP001231941">
    <property type="component" value="Unassembled WGS sequence"/>
</dbReference>
<name>A0ABT9J6K1_9BACL</name>
<evidence type="ECO:0000313" key="2">
    <source>
        <dbReference type="Proteomes" id="UP001231941"/>
    </source>
</evidence>
<comment type="caution">
    <text evidence="1">The sequence shown here is derived from an EMBL/GenBank/DDBJ whole genome shotgun (WGS) entry which is preliminary data.</text>
</comment>
<sequence>LLQTSDGYVYAIPMFRIPRRNSGGYSVENVNGADDYASIMTKNSGTYTVNQDYIDVEEPSKYLIGDQVAYSLDSRAVPFITKIEGNRLWLSYALSSVKNFDIGETDIIVVSSRRPDNLYSNIIDQRDIIDLRHKVSLTGEDYNKIMNEEFNRLLAGENGNVEMKKEYFGLEKAPNYVEVQQDNYPYVVENLIPSFYEWDLHEDATAISPYELELNPSGDYQGSSVKIEVIANQDYTFNIPNIENEFYYDILFLDEEENKIGEIYNARERKSFITPNNTKIIKIYTSNGIGRGIFTFKNPILSTGSQPNPVFVPYGKWYVPADYANQDTNVRFDLTDQKRILSDAQTSQKVSDKIEVLSNDHLKHIEVTQAIQGIWSAGDTIKIKGYDGIVSGVIDEDTALAKLLETPSNTTIIVDDVSKLTVGDKIKAYTFGWSTPSADVSIVSIDSNTNTVTISSSLIGWLSSSDRTYIIETTADTSDPIVKAEGINGEWTNKATSEATYTIDTVPTDNTADILIEYSVNYAGGQGIEHVPNNVLEAEVNGQKLVKNDDGIITIKANFEGKESGNTDLNPHIIKYEHEKTTLRTPYETGKFEPPQFYYDMVDKLDNILFSIGSNVLLNGNIAQQLFSFNIIRAIQDKLGEGFFEGCMTIEDKVQRVSQSDIYWTYRWYGFGENPNGNKAVI</sequence>
<evidence type="ECO:0000313" key="1">
    <source>
        <dbReference type="EMBL" id="MDP5277242.1"/>
    </source>
</evidence>
<dbReference type="EMBL" id="JAVAMP010000035">
    <property type="protein sequence ID" value="MDP5277242.1"/>
    <property type="molecule type" value="Genomic_DNA"/>
</dbReference>
<proteinExistence type="predicted"/>
<protein>
    <submittedName>
        <fullName evidence="1">Uncharacterized protein</fullName>
    </submittedName>
</protein>
<feature type="non-terminal residue" evidence="1">
    <location>
        <position position="682"/>
    </location>
</feature>
<accession>A0ABT9J6K1</accession>
<gene>
    <name evidence="1" type="ORF">Q5Y73_24470</name>
</gene>
<feature type="non-terminal residue" evidence="1">
    <location>
        <position position="1"/>
    </location>
</feature>
<reference evidence="1 2" key="1">
    <citation type="submission" date="2023-08" db="EMBL/GenBank/DDBJ databases">
        <authorList>
            <person name="Park J.-S."/>
        </authorList>
    </citation>
    <scope>NUCLEOTIDE SEQUENCE [LARGE SCALE GENOMIC DNA]</scope>
    <source>
        <strain evidence="1 2">2205SS18-9</strain>
    </source>
</reference>